<dbReference type="InterPro" id="IPR019734">
    <property type="entry name" value="TPR_rpt"/>
</dbReference>
<protein>
    <submittedName>
        <fullName evidence="4">Tetratricopeptide repeat protein</fullName>
    </submittedName>
</protein>
<feature type="repeat" description="TPR" evidence="1">
    <location>
        <begin position="131"/>
        <end position="164"/>
    </location>
</feature>
<evidence type="ECO:0000256" key="2">
    <source>
        <dbReference type="SAM" id="MobiDB-lite"/>
    </source>
</evidence>
<name>A0A5M6CZQ5_9BACT</name>
<dbReference type="RefSeq" id="WP_150078963.1">
    <property type="nucleotide sequence ID" value="NZ_VWOX01000016.1"/>
</dbReference>
<evidence type="ECO:0000256" key="1">
    <source>
        <dbReference type="PROSITE-ProRule" id="PRU00339"/>
    </source>
</evidence>
<dbReference type="InterPro" id="IPR011990">
    <property type="entry name" value="TPR-like_helical_dom_sf"/>
</dbReference>
<feature type="compositionally biased region" description="Low complexity" evidence="2">
    <location>
        <begin position="266"/>
        <end position="302"/>
    </location>
</feature>
<feature type="transmembrane region" description="Helical" evidence="3">
    <location>
        <begin position="30"/>
        <end position="48"/>
    </location>
</feature>
<dbReference type="Gene3D" id="1.25.40.10">
    <property type="entry name" value="Tetratricopeptide repeat domain"/>
    <property type="match status" value="1"/>
</dbReference>
<gene>
    <name evidence="4" type="ORF">FYK55_22910</name>
</gene>
<reference evidence="4 5" key="1">
    <citation type="submission" date="2019-08" db="EMBL/GenBank/DDBJ databases">
        <authorList>
            <person name="Dhanesh K."/>
            <person name="Kumar G."/>
            <person name="Sasikala C."/>
            <person name="Venkata Ramana C."/>
        </authorList>
    </citation>
    <scope>NUCLEOTIDE SEQUENCE [LARGE SCALE GENOMIC DNA]</scope>
    <source>
        <strain evidence="4 5">JC645</strain>
    </source>
</reference>
<feature type="compositionally biased region" description="Acidic residues" evidence="2">
    <location>
        <begin position="251"/>
        <end position="261"/>
    </location>
</feature>
<evidence type="ECO:0000313" key="4">
    <source>
        <dbReference type="EMBL" id="KAA5539900.1"/>
    </source>
</evidence>
<feature type="compositionally biased region" description="Acidic residues" evidence="2">
    <location>
        <begin position="215"/>
        <end position="226"/>
    </location>
</feature>
<keyword evidence="1" id="KW-0802">TPR repeat</keyword>
<evidence type="ECO:0000256" key="3">
    <source>
        <dbReference type="SAM" id="Phobius"/>
    </source>
</evidence>
<sequence length="328" mass="34457">MNERQHQLEHNLVADGLANAYKKIEPYSKLILAGIVAIVVGLIAIGLYTSGQTAKRSDATLQLLMDNPEVAQQYPGTVAAAWSLLYQGNDNLARGISALYTDRDEAETLLAEAKTQFIDARGASNDTILDSRANFGLGMASESLGEIDEAIEAYKRTIDANESEQMVEVAQERIDRLSDPSTKDFIAWFSEQDFSPADPSLPPELPGASSLPELPDLDLPELDLGDEMSSSESGEAEDTPAKSLEGGLELPADESPAEDAPEQPKADGASSDAGADSPAAEPTSDAATDPAPAPEATGTTESGDSDESPAAESEPSDAPADSDSDDSQ</sequence>
<keyword evidence="3" id="KW-0472">Membrane</keyword>
<feature type="compositionally biased region" description="Low complexity" evidence="2">
    <location>
        <begin position="310"/>
        <end position="319"/>
    </location>
</feature>
<evidence type="ECO:0000313" key="5">
    <source>
        <dbReference type="Proteomes" id="UP000324479"/>
    </source>
</evidence>
<accession>A0A5M6CZQ5</accession>
<keyword evidence="3" id="KW-0812">Transmembrane</keyword>
<comment type="caution">
    <text evidence="4">The sequence shown here is derived from an EMBL/GenBank/DDBJ whole genome shotgun (WGS) entry which is preliminary data.</text>
</comment>
<dbReference type="EMBL" id="VWOX01000016">
    <property type="protein sequence ID" value="KAA5539900.1"/>
    <property type="molecule type" value="Genomic_DNA"/>
</dbReference>
<organism evidence="4 5">
    <name type="scientific">Roseiconus nitratireducens</name>
    <dbReference type="NCBI Taxonomy" id="2605748"/>
    <lineage>
        <taxon>Bacteria</taxon>
        <taxon>Pseudomonadati</taxon>
        <taxon>Planctomycetota</taxon>
        <taxon>Planctomycetia</taxon>
        <taxon>Pirellulales</taxon>
        <taxon>Pirellulaceae</taxon>
        <taxon>Roseiconus</taxon>
    </lineage>
</organism>
<dbReference type="PROSITE" id="PS50005">
    <property type="entry name" value="TPR"/>
    <property type="match status" value="1"/>
</dbReference>
<dbReference type="AlphaFoldDB" id="A0A5M6CZQ5"/>
<keyword evidence="3" id="KW-1133">Transmembrane helix</keyword>
<dbReference type="Proteomes" id="UP000324479">
    <property type="component" value="Unassembled WGS sequence"/>
</dbReference>
<keyword evidence="5" id="KW-1185">Reference proteome</keyword>
<proteinExistence type="predicted"/>
<feature type="region of interest" description="Disordered" evidence="2">
    <location>
        <begin position="193"/>
        <end position="328"/>
    </location>
</feature>